<feature type="region of interest" description="Disordered" evidence="1">
    <location>
        <begin position="247"/>
        <end position="298"/>
    </location>
</feature>
<evidence type="ECO:0000256" key="1">
    <source>
        <dbReference type="SAM" id="MobiDB-lite"/>
    </source>
</evidence>
<accession>A0A1S7UIB6</accession>
<protein>
    <submittedName>
        <fullName evidence="2">Uncharacterized protein</fullName>
    </submittedName>
</protein>
<dbReference type="OrthoDB" id="506431at2759"/>
<feature type="compositionally biased region" description="Basic residues" evidence="1">
    <location>
        <begin position="285"/>
        <end position="294"/>
    </location>
</feature>
<feature type="compositionally biased region" description="Pro residues" evidence="1">
    <location>
        <begin position="160"/>
        <end position="169"/>
    </location>
</feature>
<dbReference type="OMA" id="YWATEID"/>
<feature type="compositionally biased region" description="Low complexity" evidence="1">
    <location>
        <begin position="252"/>
        <end position="274"/>
    </location>
</feature>
<feature type="region of interest" description="Disordered" evidence="1">
    <location>
        <begin position="72"/>
        <end position="171"/>
    </location>
</feature>
<feature type="compositionally biased region" description="Basic and acidic residues" evidence="1">
    <location>
        <begin position="72"/>
        <end position="87"/>
    </location>
</feature>
<evidence type="ECO:0000313" key="2">
    <source>
        <dbReference type="EMBL" id="GAP82633.2"/>
    </source>
</evidence>
<organism evidence="2">
    <name type="scientific">Rosellinia necatrix</name>
    <name type="common">White root-rot fungus</name>
    <dbReference type="NCBI Taxonomy" id="77044"/>
    <lineage>
        <taxon>Eukaryota</taxon>
        <taxon>Fungi</taxon>
        <taxon>Dikarya</taxon>
        <taxon>Ascomycota</taxon>
        <taxon>Pezizomycotina</taxon>
        <taxon>Sordariomycetes</taxon>
        <taxon>Xylariomycetidae</taxon>
        <taxon>Xylariales</taxon>
        <taxon>Xylariaceae</taxon>
        <taxon>Rosellinia</taxon>
    </lineage>
</organism>
<reference evidence="2" key="1">
    <citation type="submission" date="2016-03" db="EMBL/GenBank/DDBJ databases">
        <title>Draft genome sequence of Rosellinia necatrix.</title>
        <authorList>
            <person name="Kanematsu S."/>
        </authorList>
    </citation>
    <scope>NUCLEOTIDE SEQUENCE [LARGE SCALE GENOMIC DNA]</scope>
    <source>
        <strain evidence="2">W97</strain>
    </source>
</reference>
<keyword evidence="3" id="KW-1185">Reference proteome</keyword>
<feature type="region of interest" description="Disordered" evidence="1">
    <location>
        <begin position="189"/>
        <end position="212"/>
    </location>
</feature>
<feature type="region of interest" description="Disordered" evidence="1">
    <location>
        <begin position="428"/>
        <end position="488"/>
    </location>
</feature>
<name>A0A1S7UIB6_ROSNE</name>
<dbReference type="EMBL" id="DF977446">
    <property type="protein sequence ID" value="GAP82633.2"/>
    <property type="molecule type" value="Genomic_DNA"/>
</dbReference>
<dbReference type="AlphaFoldDB" id="A0A1S7UIB6"/>
<sequence>MSFGKALQSVAFYLVSCTPCHQAQHKRRLKKVAREQRRARQRRFRETGLEDYHIEAFATNPYWATEIDAGPHYEKYPKKTKPPDKRPTTGTGHDTDTEPAGGPSNTNTTKKKPIRNTTTTDPTTANAPATIDHDVITKPAKSASSNAIKKKKSSNGITTTPPPIPPIPSISPIDTNIITAIDTTITTTPTDTTATTTPTDATAITPTDTAATTPTDVTRAPFIAICNVPGIDNVPDIYSRDNITIPRAYGRDNTTNTTNPTNPTDAETATAPDTGTKPAHVSFSKPKKPSKFKTRTPVSKTVCIAPGSRVALEPPPPPPKIRIPRPLSTSSRREKLPNLFPRVTPKMPIEDEYDMPIVRPPSVKPNIAWMVQPPPPARLMDRKASASCESLVSWTTSVISDSSKATTPGRQERNRMVSKICAKVMDPYATTSSGNSLSTDPYATYSSGNSLMAPSTLSPFVSPPMSRPASPPGDDDSTPAPVTLQEMV</sequence>
<feature type="compositionally biased region" description="Pro residues" evidence="1">
    <location>
        <begin position="461"/>
        <end position="471"/>
    </location>
</feature>
<feature type="compositionally biased region" description="Polar residues" evidence="1">
    <location>
        <begin position="429"/>
        <end position="459"/>
    </location>
</feature>
<dbReference type="Proteomes" id="UP000054516">
    <property type="component" value="Unassembled WGS sequence"/>
</dbReference>
<feature type="compositionally biased region" description="Low complexity" evidence="1">
    <location>
        <begin position="116"/>
        <end position="130"/>
    </location>
</feature>
<gene>
    <name evidence="2" type="ORF">SAMD00023353_0101670</name>
</gene>
<proteinExistence type="predicted"/>
<evidence type="ECO:0000313" key="3">
    <source>
        <dbReference type="Proteomes" id="UP000054516"/>
    </source>
</evidence>